<sequence length="73" mass="8448">NVLLGQTGAGCTYEDLASSNSTKNIIATIKREFPWWGELHRWWCTNPAYNSTWSAADSWQDFARHTVELFKLR</sequence>
<keyword evidence="2" id="KW-1185">Reference proteome</keyword>
<protein>
    <submittedName>
        <fullName evidence="1">Uncharacterized protein</fullName>
    </submittedName>
</protein>
<feature type="non-terminal residue" evidence="1">
    <location>
        <position position="73"/>
    </location>
</feature>
<dbReference type="HOGENOM" id="CLU_180954_0_0_1"/>
<evidence type="ECO:0000313" key="2">
    <source>
        <dbReference type="Proteomes" id="UP000054217"/>
    </source>
</evidence>
<gene>
    <name evidence="1" type="ORF">M404DRAFT_113639</name>
</gene>
<name>A0A0C3JAB7_PISTI</name>
<proteinExistence type="predicted"/>
<organism evidence="1 2">
    <name type="scientific">Pisolithus tinctorius Marx 270</name>
    <dbReference type="NCBI Taxonomy" id="870435"/>
    <lineage>
        <taxon>Eukaryota</taxon>
        <taxon>Fungi</taxon>
        <taxon>Dikarya</taxon>
        <taxon>Basidiomycota</taxon>
        <taxon>Agaricomycotina</taxon>
        <taxon>Agaricomycetes</taxon>
        <taxon>Agaricomycetidae</taxon>
        <taxon>Boletales</taxon>
        <taxon>Sclerodermatineae</taxon>
        <taxon>Pisolithaceae</taxon>
        <taxon>Pisolithus</taxon>
    </lineage>
</organism>
<dbReference type="EMBL" id="KN832091">
    <property type="protein sequence ID" value="KIN94626.1"/>
    <property type="molecule type" value="Genomic_DNA"/>
</dbReference>
<evidence type="ECO:0000313" key="1">
    <source>
        <dbReference type="EMBL" id="KIN94626.1"/>
    </source>
</evidence>
<dbReference type="STRING" id="870435.A0A0C3JAB7"/>
<dbReference type="AlphaFoldDB" id="A0A0C3JAB7"/>
<dbReference type="InParanoid" id="A0A0C3JAB7"/>
<reference evidence="2" key="2">
    <citation type="submission" date="2015-01" db="EMBL/GenBank/DDBJ databases">
        <title>Evolutionary Origins and Diversification of the Mycorrhizal Mutualists.</title>
        <authorList>
            <consortium name="DOE Joint Genome Institute"/>
            <consortium name="Mycorrhizal Genomics Consortium"/>
            <person name="Kohler A."/>
            <person name="Kuo A."/>
            <person name="Nagy L.G."/>
            <person name="Floudas D."/>
            <person name="Copeland A."/>
            <person name="Barry K.W."/>
            <person name="Cichocki N."/>
            <person name="Veneault-Fourrey C."/>
            <person name="LaButti K."/>
            <person name="Lindquist E.A."/>
            <person name="Lipzen A."/>
            <person name="Lundell T."/>
            <person name="Morin E."/>
            <person name="Murat C."/>
            <person name="Riley R."/>
            <person name="Ohm R."/>
            <person name="Sun H."/>
            <person name="Tunlid A."/>
            <person name="Henrissat B."/>
            <person name="Grigoriev I.V."/>
            <person name="Hibbett D.S."/>
            <person name="Martin F."/>
        </authorList>
    </citation>
    <scope>NUCLEOTIDE SEQUENCE [LARGE SCALE GENOMIC DNA]</scope>
    <source>
        <strain evidence="2">Marx 270</strain>
    </source>
</reference>
<reference evidence="1 2" key="1">
    <citation type="submission" date="2014-04" db="EMBL/GenBank/DDBJ databases">
        <authorList>
            <consortium name="DOE Joint Genome Institute"/>
            <person name="Kuo A."/>
            <person name="Kohler A."/>
            <person name="Costa M.D."/>
            <person name="Nagy L.G."/>
            <person name="Floudas D."/>
            <person name="Copeland A."/>
            <person name="Barry K.W."/>
            <person name="Cichocki N."/>
            <person name="Veneault-Fourrey C."/>
            <person name="LaButti K."/>
            <person name="Lindquist E.A."/>
            <person name="Lipzen A."/>
            <person name="Lundell T."/>
            <person name="Morin E."/>
            <person name="Murat C."/>
            <person name="Sun H."/>
            <person name="Tunlid A."/>
            <person name="Henrissat B."/>
            <person name="Grigoriev I.V."/>
            <person name="Hibbett D.S."/>
            <person name="Martin F."/>
            <person name="Nordberg H.P."/>
            <person name="Cantor M.N."/>
            <person name="Hua S.X."/>
        </authorList>
    </citation>
    <scope>NUCLEOTIDE SEQUENCE [LARGE SCALE GENOMIC DNA]</scope>
    <source>
        <strain evidence="1 2">Marx 270</strain>
    </source>
</reference>
<feature type="non-terminal residue" evidence="1">
    <location>
        <position position="1"/>
    </location>
</feature>
<dbReference type="Proteomes" id="UP000054217">
    <property type="component" value="Unassembled WGS sequence"/>
</dbReference>
<accession>A0A0C3JAB7</accession>
<dbReference type="OrthoDB" id="2660902at2759"/>